<dbReference type="Gene3D" id="3.20.20.80">
    <property type="entry name" value="Glycosidases"/>
    <property type="match status" value="1"/>
</dbReference>
<dbReference type="AlphaFoldDB" id="A0A1F5H5N8"/>
<proteinExistence type="predicted"/>
<comment type="caution">
    <text evidence="1">The sequence shown here is derived from an EMBL/GenBank/DDBJ whole genome shotgun (WGS) entry which is preliminary data.</text>
</comment>
<dbReference type="SUPFAM" id="SSF51445">
    <property type="entry name" value="(Trans)glycosidases"/>
    <property type="match status" value="1"/>
</dbReference>
<evidence type="ECO:0000313" key="1">
    <source>
        <dbReference type="EMBL" id="OGD99365.1"/>
    </source>
</evidence>
<accession>A0A1F5H5N8</accession>
<gene>
    <name evidence="1" type="ORF">A3B54_04495</name>
</gene>
<evidence type="ECO:0008006" key="3">
    <source>
        <dbReference type="Google" id="ProtNLM"/>
    </source>
</evidence>
<dbReference type="InterPro" id="IPR017853">
    <property type="entry name" value="GH"/>
</dbReference>
<reference evidence="1 2" key="1">
    <citation type="journal article" date="2016" name="Nat. Commun.">
        <title>Thousands of microbial genomes shed light on interconnected biogeochemical processes in an aquifer system.</title>
        <authorList>
            <person name="Anantharaman K."/>
            <person name="Brown C.T."/>
            <person name="Hug L.A."/>
            <person name="Sharon I."/>
            <person name="Castelle C.J."/>
            <person name="Probst A.J."/>
            <person name="Thomas B.C."/>
            <person name="Singh A."/>
            <person name="Wilkins M.J."/>
            <person name="Karaoz U."/>
            <person name="Brodie E.L."/>
            <person name="Williams K.H."/>
            <person name="Hubbard S.S."/>
            <person name="Banfield J.F."/>
        </authorList>
    </citation>
    <scope>NUCLEOTIDE SEQUENCE [LARGE SCALE GENOMIC DNA]</scope>
</reference>
<evidence type="ECO:0000313" key="2">
    <source>
        <dbReference type="Proteomes" id="UP000177039"/>
    </source>
</evidence>
<name>A0A1F5H5N8_9BACT</name>
<dbReference type="Proteomes" id="UP000177039">
    <property type="component" value="Unassembled WGS sequence"/>
</dbReference>
<dbReference type="EMBL" id="MFBT01000018">
    <property type="protein sequence ID" value="OGD99365.1"/>
    <property type="molecule type" value="Genomic_DNA"/>
</dbReference>
<sequence>MKKIILAITIVVLIIFVLTKTQGQKLELWQTNQETPELPKRTWEIKSIDTMKYSRDAAGAKLNDPTFDQTIEIQIKNIADLGATHVALGTPYDEKFIPYLSRWVAAARRNNLKVWFRGNFSGWEGWFGYEKGLTREGHLEQMREFINKNGTLFENGDLFTPCPECENGGTGDPRRTGDVEGFRKFAVEEFQAANAEFRKIGKNVRTVGSANYDVASLVFDEQTANAVGDIVVIDHYVKEPQKLAGNIRTLSQKAQAKIMLGEFGAPIPDIHGKISEEEQARWIDEALNLVKSQEEVIGINYWVSHGGSTAIFGNDHSKKLAAEIVKKYYTLRALPNP</sequence>
<organism evidence="1 2">
    <name type="scientific">Candidatus Curtissbacteria bacterium RIFCSPLOWO2_01_FULL_42_50</name>
    <dbReference type="NCBI Taxonomy" id="1797730"/>
    <lineage>
        <taxon>Bacteria</taxon>
        <taxon>Candidatus Curtissiibacteriota</taxon>
    </lineage>
</organism>
<protein>
    <recommendedName>
        <fullName evidence="3">Glycoside hydrolase family 5 domain-containing protein</fullName>
    </recommendedName>
</protein>